<feature type="transmembrane region" description="Helical" evidence="4">
    <location>
        <begin position="1214"/>
        <end position="1232"/>
    </location>
</feature>
<comment type="caution">
    <text evidence="8">The sequence shown here is derived from an EMBL/GenBank/DDBJ whole genome shotgun (WGS) entry which is preliminary data.</text>
</comment>
<feature type="domain" description="SpaA-like prealbumin fold" evidence="6">
    <location>
        <begin position="1030"/>
        <end position="1074"/>
    </location>
</feature>
<accession>A0ABY1VLG3</accession>
<evidence type="ECO:0000313" key="9">
    <source>
        <dbReference type="Proteomes" id="UP000250006"/>
    </source>
</evidence>
<feature type="signal peptide" evidence="5">
    <location>
        <begin position="1"/>
        <end position="33"/>
    </location>
</feature>
<sequence length="1238" mass="129065">MTRIFSAGARSRGLKALLAVGALCVALVPSLEAVPATARPVQAVPAAVTYPLALRQGEKLSCTGGDYYTLDKKGNVYKVPSTAGEPRYHGADGNIAFKFMSDSGESDFNGLAIGSDGAEAWALNRADSETHTRIGIYKWDAASGTTKIVHYGSLPSGKYGTAKINNLVAGGINPKGPDAKYYFGGFIDDGYGTYFATYRYDGGRIILVGYVKVLDVSSNKGNGDLVFSASGDMFVLWNDGDGKTLVVPVRREDLASSAGDLIPHGNIRTLKTGEGRYNGLAFDSDGRLFIQYGKDSKTKNYSIDPDDGATLSDKVSIGISNGTDLASCASPPTLYVEKNVVGREKPGDQFKISVEGKNRGVLASESTSGSGTGTQASVGVFILYKPRTYTIKETAAGGARLSDYNTTLTCIDEVTRENLAVSRVSDTEYTFTQKDGSNHDAICTLRNEPKPKTGSVTWNKVDAGGRALTGSAWQIIPDAAGQATIYVTDNSGRDKDPDVAEFRVDDLPLGGYTLHESTVPEGYVGASDKHFTITSAHATAPNSLGSITNTPIKGVITWTKTKPDGSALGGSTWSLTPTNPVGAVRQITDCTAAPCVPANGDRDQRPGYFRLGDMTYGTYKLTEASAPTGYVKSTETKTVKVTTNGATVDAGAVVNQPIAGSATWSKTGMDHRPLGGSVWELVPGPGGAAKLEVTDCVESAPARCTGADKDPAEGGFRVTGLDWGRYLLHEKTPPPGYAAGADRPFEVNAGNASVPVVLGEQVNKRLPRLSWTKTDAAGMPAGGSVWTLTGPAGAASAAVKVEDCVQASADMCPGPDRDHTAGGFLLQDLALGDYTLTEDTAPTGLVADQTPHPLKLKDTDLEGTVQAGSFKNEPIKGTVTWTKVNAGRRPLGESTWTLTPTNPAGPARTITDCVLAPCATATGDRDERPGYFRLEGVVYGTYTLVEDQAPKGYVKSADTKTVQVSTNGQVVAVGEVVNQALPQVAWTKTKPDGTALGGSTWSWKPTSPAGEAVEVGDCEASSADQCKGADKDPAAGAFLLKGVTPGEYVLTETGQPEGYVLDATPHAVTVAGTDIGKTVTAGAFVNQEAKGSVTWSKVDADNGEALGGSAWNLTGPGAGAAAQVVEDCVADDAAACTGLDKDPVAGGFKVEELGLGEYKLVEKVAPAGYRLDSKTEHPFSVTAKAPAYAFDKPFENTKTAVPVLPLTGGMGADTFLMGGGAFGGLALVGAFLRRRRSA</sequence>
<feature type="domain" description="SpaA-like prealbumin fold" evidence="6">
    <location>
        <begin position="454"/>
        <end position="536"/>
    </location>
</feature>
<dbReference type="Pfam" id="PF17802">
    <property type="entry name" value="SpaA"/>
    <property type="match status" value="6"/>
</dbReference>
<reference evidence="8 9" key="1">
    <citation type="submission" date="2018-06" db="EMBL/GenBank/DDBJ databases">
        <authorList>
            <consortium name="Pathogen Informatics"/>
            <person name="Doyle S."/>
        </authorList>
    </citation>
    <scope>NUCLEOTIDE SEQUENCE [LARGE SCALE GENOMIC DNA]</scope>
    <source>
        <strain evidence="8 9">NCTC11535</strain>
    </source>
</reference>
<dbReference type="PANTHER" id="PTHR36108:SF13">
    <property type="entry name" value="COLOSSIN-B-RELATED"/>
    <property type="match status" value="1"/>
</dbReference>
<dbReference type="Pfam" id="PF20674">
    <property type="entry name" value="SpaA_3"/>
    <property type="match status" value="1"/>
</dbReference>
<evidence type="ECO:0000313" key="8">
    <source>
        <dbReference type="EMBL" id="SPT52931.1"/>
    </source>
</evidence>
<keyword evidence="9" id="KW-1185">Reference proteome</keyword>
<keyword evidence="3 5" id="KW-0732">Signal</keyword>
<feature type="domain" description="SpaA-like prealbumin fold" evidence="6">
    <location>
        <begin position="556"/>
        <end position="648"/>
    </location>
</feature>
<feature type="domain" description="SpaA-like prealbumin fold" evidence="6">
    <location>
        <begin position="1091"/>
        <end position="1185"/>
    </location>
</feature>
<feature type="chain" id="PRO_5045660291" evidence="5">
    <location>
        <begin position="34"/>
        <end position="1238"/>
    </location>
</feature>
<dbReference type="EMBL" id="UAPQ01000001">
    <property type="protein sequence ID" value="SPT52931.1"/>
    <property type="molecule type" value="Genomic_DNA"/>
</dbReference>
<dbReference type="SUPFAM" id="SSF101898">
    <property type="entry name" value="NHL repeat"/>
    <property type="match status" value="1"/>
</dbReference>
<dbReference type="Gene3D" id="2.60.40.10">
    <property type="entry name" value="Immunoglobulins"/>
    <property type="match status" value="7"/>
</dbReference>
<dbReference type="InterPro" id="IPR013783">
    <property type="entry name" value="Ig-like_fold"/>
</dbReference>
<feature type="domain" description="SpaA-like prealbumin fold" evidence="6">
    <location>
        <begin position="877"/>
        <end position="970"/>
    </location>
</feature>
<evidence type="ECO:0000256" key="2">
    <source>
        <dbReference type="ARBA" id="ARBA00022525"/>
    </source>
</evidence>
<evidence type="ECO:0000256" key="1">
    <source>
        <dbReference type="ARBA" id="ARBA00007257"/>
    </source>
</evidence>
<organism evidence="8 9">
    <name type="scientific">Actinomyces bovis</name>
    <dbReference type="NCBI Taxonomy" id="1658"/>
    <lineage>
        <taxon>Bacteria</taxon>
        <taxon>Bacillati</taxon>
        <taxon>Actinomycetota</taxon>
        <taxon>Actinomycetes</taxon>
        <taxon>Actinomycetales</taxon>
        <taxon>Actinomycetaceae</taxon>
        <taxon>Actinomyces</taxon>
    </lineage>
</organism>
<evidence type="ECO:0000259" key="6">
    <source>
        <dbReference type="Pfam" id="PF17802"/>
    </source>
</evidence>
<evidence type="ECO:0000256" key="3">
    <source>
        <dbReference type="ARBA" id="ARBA00022729"/>
    </source>
</evidence>
<gene>
    <name evidence="8" type="ORF">NCTC11535_00585</name>
</gene>
<proteinExistence type="inferred from homology"/>
<dbReference type="Proteomes" id="UP000250006">
    <property type="component" value="Unassembled WGS sequence"/>
</dbReference>
<evidence type="ECO:0000256" key="5">
    <source>
        <dbReference type="SAM" id="SignalP"/>
    </source>
</evidence>
<protein>
    <submittedName>
        <fullName evidence="8">Predicted outer membrane protein</fullName>
    </submittedName>
</protein>
<dbReference type="InterPro" id="IPR041033">
    <property type="entry name" value="SpaA_PFL_dom_1"/>
</dbReference>
<keyword evidence="4" id="KW-0472">Membrane</keyword>
<evidence type="ECO:0000256" key="4">
    <source>
        <dbReference type="SAM" id="Phobius"/>
    </source>
</evidence>
<dbReference type="PANTHER" id="PTHR36108">
    <property type="entry name" value="COLOSSIN-B-RELATED"/>
    <property type="match status" value="1"/>
</dbReference>
<comment type="similarity">
    <text evidence="1">Belongs to the serine-aspartate repeat-containing protein (SDr) family.</text>
</comment>
<keyword evidence="2" id="KW-0964">Secreted</keyword>
<keyword evidence="4" id="KW-0812">Transmembrane</keyword>
<evidence type="ECO:0000259" key="7">
    <source>
        <dbReference type="Pfam" id="PF20674"/>
    </source>
</evidence>
<feature type="domain" description="SpaA-like prealbumin fold" evidence="7">
    <location>
        <begin position="334"/>
        <end position="449"/>
    </location>
</feature>
<keyword evidence="4" id="KW-1133">Transmembrane helix</keyword>
<feature type="domain" description="SpaA-like prealbumin fold" evidence="6">
    <location>
        <begin position="769"/>
        <end position="866"/>
    </location>
</feature>
<dbReference type="InterPro" id="IPR048834">
    <property type="entry name" value="SpaA_pre-album"/>
</dbReference>
<name>A0ABY1VLG3_9ACTO</name>